<dbReference type="Gene3D" id="1.10.443.10">
    <property type="entry name" value="Intergrase catalytic core"/>
    <property type="match status" value="1"/>
</dbReference>
<reference evidence="4 5" key="1">
    <citation type="submission" date="2018-03" db="EMBL/GenBank/DDBJ databases">
        <authorList>
            <person name="Gully D."/>
        </authorList>
    </citation>
    <scope>NUCLEOTIDE SEQUENCE [LARGE SCALE GENOMIC DNA]</scope>
    <source>
        <strain evidence="4">ORS3257</strain>
    </source>
</reference>
<dbReference type="Pfam" id="PF00589">
    <property type="entry name" value="Phage_integrase"/>
    <property type="match status" value="1"/>
</dbReference>
<evidence type="ECO:0000259" key="3">
    <source>
        <dbReference type="PROSITE" id="PS51898"/>
    </source>
</evidence>
<dbReference type="SUPFAM" id="SSF56349">
    <property type="entry name" value="DNA breaking-rejoining enzymes"/>
    <property type="match status" value="1"/>
</dbReference>
<dbReference type="InterPro" id="IPR013762">
    <property type="entry name" value="Integrase-like_cat_sf"/>
</dbReference>
<dbReference type="PANTHER" id="PTHR30349">
    <property type="entry name" value="PHAGE INTEGRASE-RELATED"/>
    <property type="match status" value="1"/>
</dbReference>
<dbReference type="InterPro" id="IPR002104">
    <property type="entry name" value="Integrase_catalytic"/>
</dbReference>
<evidence type="ECO:0000256" key="1">
    <source>
        <dbReference type="ARBA" id="ARBA00022908"/>
    </source>
</evidence>
<keyword evidence="2" id="KW-0233">DNA recombination</keyword>
<dbReference type="InterPro" id="IPR011010">
    <property type="entry name" value="DNA_brk_join_enz"/>
</dbReference>
<dbReference type="PROSITE" id="PS51898">
    <property type="entry name" value="TYR_RECOMBINASE"/>
    <property type="match status" value="1"/>
</dbReference>
<protein>
    <submittedName>
        <fullName evidence="4">Putative integrase/recombinase y4rE</fullName>
    </submittedName>
</protein>
<dbReference type="PANTHER" id="PTHR30349:SF64">
    <property type="entry name" value="PROPHAGE INTEGRASE INTD-RELATED"/>
    <property type="match status" value="1"/>
</dbReference>
<dbReference type="InterPro" id="IPR050090">
    <property type="entry name" value="Tyrosine_recombinase_XerCD"/>
</dbReference>
<evidence type="ECO:0000256" key="2">
    <source>
        <dbReference type="ARBA" id="ARBA00023172"/>
    </source>
</evidence>
<dbReference type="GO" id="GO:0006310">
    <property type="term" value="P:DNA recombination"/>
    <property type="evidence" value="ECO:0007669"/>
    <property type="project" value="UniProtKB-KW"/>
</dbReference>
<accession>A0A2U3Q9R5</accession>
<proteinExistence type="predicted"/>
<dbReference type="AlphaFoldDB" id="A0A2U3Q9R5"/>
<keyword evidence="1" id="KW-0229">DNA integration</keyword>
<dbReference type="Proteomes" id="UP000246085">
    <property type="component" value="Chromosome BRAD3257"/>
</dbReference>
<dbReference type="KEGG" id="bvz:BRAD3257_7405"/>
<gene>
    <name evidence="4" type="ORF">BRAD3257_7405</name>
</gene>
<sequence length="357" mass="39616">MTAFAAFLGEKVERYIELRRSLGYAFNKQAGTLRAFVRYVERSQLHAPAARTMALGFVLSFGGATNSRAVRHGVLRRFYEYRPSTPPRPRTWSAEPSPDPERFPPRILTEAELASLIDACSFISPGIPLRGRTMATLIGLLASTGLRSVKVVRLDRGDVDLTNGVVLVRKTKFRKDRLVPVHQTTQAALRRYARERDAVFPRPKDEAFFLSSRGRRLSAAGLQSNFVKARKLAGQPLRPHDLRHRFAVTKLRLWHQQRADVQALLPLLATYLGHASYSDTAYHLTFSPSRLNAPSSTEAPHERTPPSGAAAGVVLPAPVDQATQRDLRDVGQLSRRLAHADPLCRCPFAEEASGVGP</sequence>
<dbReference type="GO" id="GO:0003677">
    <property type="term" value="F:DNA binding"/>
    <property type="evidence" value="ECO:0007669"/>
    <property type="project" value="InterPro"/>
</dbReference>
<feature type="domain" description="Tyr recombinase" evidence="3">
    <location>
        <begin position="103"/>
        <end position="296"/>
    </location>
</feature>
<dbReference type="EMBL" id="LS398110">
    <property type="protein sequence ID" value="SPP98142.1"/>
    <property type="molecule type" value="Genomic_DNA"/>
</dbReference>
<dbReference type="RefSeq" id="WP_347338411.1">
    <property type="nucleotide sequence ID" value="NZ_LS398110.1"/>
</dbReference>
<dbReference type="GO" id="GO:0015074">
    <property type="term" value="P:DNA integration"/>
    <property type="evidence" value="ECO:0007669"/>
    <property type="project" value="UniProtKB-KW"/>
</dbReference>
<name>A0A2U3Q9R5_9BRAD</name>
<evidence type="ECO:0000313" key="5">
    <source>
        <dbReference type="Proteomes" id="UP000246085"/>
    </source>
</evidence>
<evidence type="ECO:0000313" key="4">
    <source>
        <dbReference type="EMBL" id="SPP98142.1"/>
    </source>
</evidence>
<organism evidence="4 5">
    <name type="scientific">Bradyrhizobium vignae</name>
    <dbReference type="NCBI Taxonomy" id="1549949"/>
    <lineage>
        <taxon>Bacteria</taxon>
        <taxon>Pseudomonadati</taxon>
        <taxon>Pseudomonadota</taxon>
        <taxon>Alphaproteobacteria</taxon>
        <taxon>Hyphomicrobiales</taxon>
        <taxon>Nitrobacteraceae</taxon>
        <taxon>Bradyrhizobium</taxon>
    </lineage>
</organism>